<comment type="caution">
    <text evidence="1">The sequence shown here is derived from an EMBL/GenBank/DDBJ whole genome shotgun (WGS) entry which is preliminary data.</text>
</comment>
<keyword evidence="2" id="KW-1185">Reference proteome</keyword>
<proteinExistence type="predicted"/>
<organism evidence="1 2">
    <name type="scientific">Pangasius djambal</name>
    <dbReference type="NCBI Taxonomy" id="1691987"/>
    <lineage>
        <taxon>Eukaryota</taxon>
        <taxon>Metazoa</taxon>
        <taxon>Chordata</taxon>
        <taxon>Craniata</taxon>
        <taxon>Vertebrata</taxon>
        <taxon>Euteleostomi</taxon>
        <taxon>Actinopterygii</taxon>
        <taxon>Neopterygii</taxon>
        <taxon>Teleostei</taxon>
        <taxon>Ostariophysi</taxon>
        <taxon>Siluriformes</taxon>
        <taxon>Pangasiidae</taxon>
        <taxon>Pangasius</taxon>
    </lineage>
</organism>
<reference evidence="1" key="1">
    <citation type="submission" date="2020-02" db="EMBL/GenBank/DDBJ databases">
        <title>Genome sequencing of the panga catfish, Pangasius djambal.</title>
        <authorList>
            <person name="Wen M."/>
            <person name="Zahm M."/>
            <person name="Roques C."/>
            <person name="Cabau C."/>
            <person name="Klopp C."/>
            <person name="Donnadieu C."/>
            <person name="Jouanno E."/>
            <person name="Avarre J.-C."/>
            <person name="Campet M."/>
            <person name="Ha T."/>
            <person name="Dugue R."/>
            <person name="Lampietro C."/>
            <person name="Louis A."/>
            <person name="Herpin A."/>
            <person name="Echchiki A."/>
            <person name="Berthelot C."/>
            <person name="Parey E."/>
            <person name="Roest-Crollius H."/>
            <person name="Braasch I."/>
            <person name="Postlethwait J.H."/>
            <person name="Bobe J."/>
            <person name="Montfort J."/>
            <person name="Bouchez O."/>
            <person name="Begum T."/>
            <person name="Schartl M."/>
            <person name="Gustiano R."/>
            <person name="Guiguen Y."/>
        </authorList>
    </citation>
    <scope>NUCLEOTIDE SEQUENCE</scope>
    <source>
        <strain evidence="1">Pdj_M5554</strain>
    </source>
</reference>
<dbReference type="Proteomes" id="UP000830395">
    <property type="component" value="Chromosome 18"/>
</dbReference>
<gene>
    <name evidence="1" type="ORF">PDJAM_G00088210</name>
</gene>
<dbReference type="EMBL" id="CM040992">
    <property type="protein sequence ID" value="MCJ8742955.1"/>
    <property type="molecule type" value="Genomic_DNA"/>
</dbReference>
<evidence type="ECO:0000313" key="1">
    <source>
        <dbReference type="EMBL" id="MCJ8742955.1"/>
    </source>
</evidence>
<evidence type="ECO:0000313" key="2">
    <source>
        <dbReference type="Proteomes" id="UP000830395"/>
    </source>
</evidence>
<accession>A0ACC5Z5K5</accession>
<protein>
    <submittedName>
        <fullName evidence="1">Uncharacterized protein</fullName>
    </submittedName>
</protein>
<name>A0ACC5Z5K5_9TELE</name>
<sequence length="401" mass="43451">MDHVNGDVESSSAPVYRLERPVFNEEQIDTQLHKRERALKPVRQRLAERCRCSSEKAKSTIFGLLPILSWLPSYPVKEYLFGDIVSGLSTGVMQLPQGLAYAMLAAVPPVYGLYSSFYPVLLYLFFGTSRHISIGTFAVISLMIGSVVVREAPDSMFPLNGTNGTELIDVAARDARRVQVAVALTALMGIIQVIVSTGISYGMALSENYQVDVVGEIPTGLQAPTVPDFSLFPSLITDAVALAVVGFSIGISLAKIFALKYGYSVDGNQELIALGLCNSVSSFFHTFAITCSMSRSLVQESTGGKTQIAGLLASLLVLLVILAVGFVFQPLPQTVLAAIIMVNLLGMFKQLRDIPALWRTSKIELAIWVVAFVASVLLGLDYGLLVAITFAILTVIYRTQR</sequence>